<dbReference type="Pfam" id="PF01663">
    <property type="entry name" value="Phosphodiest"/>
    <property type="match status" value="1"/>
</dbReference>
<name>A0ABU3CRI0_9FLAO</name>
<dbReference type="Gene3D" id="3.30.1360.150">
    <property type="match status" value="1"/>
</dbReference>
<evidence type="ECO:0000256" key="3">
    <source>
        <dbReference type="ARBA" id="ARBA00022729"/>
    </source>
</evidence>
<keyword evidence="1" id="KW-0597">Phosphoprotein</keyword>
<dbReference type="PANTHER" id="PTHR10151:SF120">
    <property type="entry name" value="BIS(5'-ADENOSYL)-TRIPHOSPHATASE"/>
    <property type="match status" value="1"/>
</dbReference>
<evidence type="ECO:0000256" key="2">
    <source>
        <dbReference type="ARBA" id="ARBA00022723"/>
    </source>
</evidence>
<keyword evidence="7" id="KW-1185">Reference proteome</keyword>
<feature type="chain" id="PRO_5045528895" evidence="5">
    <location>
        <begin position="20"/>
        <end position="549"/>
    </location>
</feature>
<evidence type="ECO:0000256" key="1">
    <source>
        <dbReference type="ARBA" id="ARBA00022553"/>
    </source>
</evidence>
<dbReference type="Proteomes" id="UP001248819">
    <property type="component" value="Unassembled WGS sequence"/>
</dbReference>
<keyword evidence="3 5" id="KW-0732">Signal</keyword>
<evidence type="ECO:0000313" key="6">
    <source>
        <dbReference type="EMBL" id="MDT0648962.1"/>
    </source>
</evidence>
<dbReference type="SUPFAM" id="SSF53649">
    <property type="entry name" value="Alkaline phosphatase-like"/>
    <property type="match status" value="1"/>
</dbReference>
<feature type="signal peptide" evidence="5">
    <location>
        <begin position="1"/>
        <end position="19"/>
    </location>
</feature>
<dbReference type="CDD" id="cd16016">
    <property type="entry name" value="AP-SPAP"/>
    <property type="match status" value="1"/>
</dbReference>
<dbReference type="InterPro" id="IPR002591">
    <property type="entry name" value="Phosphodiest/P_Trfase"/>
</dbReference>
<dbReference type="PANTHER" id="PTHR10151">
    <property type="entry name" value="ECTONUCLEOTIDE PYROPHOSPHATASE/PHOSPHODIESTERASE"/>
    <property type="match status" value="1"/>
</dbReference>
<dbReference type="GO" id="GO:0004035">
    <property type="term" value="F:alkaline phosphatase activity"/>
    <property type="evidence" value="ECO:0007669"/>
    <property type="project" value="UniProtKB-EC"/>
</dbReference>
<dbReference type="NCBIfam" id="NF042991">
    <property type="entry name" value="alk_phos_PafA"/>
    <property type="match status" value="1"/>
</dbReference>
<keyword evidence="2 4" id="KW-0479">Metal-binding</keyword>
<dbReference type="InterPro" id="IPR026263">
    <property type="entry name" value="Alkaline_phosphatase_prok"/>
</dbReference>
<protein>
    <submittedName>
        <fullName evidence="6">Alkaline phosphatase PafA</fullName>
        <ecNumber evidence="6">3.1.3.1</ecNumber>
    </submittedName>
</protein>
<evidence type="ECO:0000256" key="5">
    <source>
        <dbReference type="SAM" id="SignalP"/>
    </source>
</evidence>
<sequence>MKRLLFLLMALICTFPLRAQENDRNKTKLVVGIVVDQMRYDYLTRFWDRYGDEGFKRLVNEGYNFKNNHFNYVPTYTAPGHASVHTGTGPANHGIIGNNWYNKFEDELVYCTGDESVEPIGTNSNAGKMSPHRMKVTTIADQNRLHTQMRGKTIGVSIKDRGSILPAGHTANAAYWFLGGDEGKFITSSFYMEELPKWVKDFNNSNAAESYFKTWNTLYPVGSYIESGIDVNNFEYGFKGKADASFPYDLAALRNDNSGFDLITQTPFGNDLTLDFALAAIKAEELGQDEDTDFLALSFSSTDKVGHNFGVNSKEIEDTYLRLDKNIATLLQYLDENIGKEAYTVFLTADHGGGDVSAYLESVKIPAGYFNSEDFIENLHTYVIGEFGETNLISEIYNDQVFFNYEALYDAEINADELEDKIAQYILKQDQIDRVYTRSQLENGSYTREMGAAIQQGFNQKRSGDVVYVLDPAVVSYSKKGSMHGSGFTYDTHAPLIFFGNGVQHGSTTERSEIVDIAPTVSALLGISLPNAATGKPLYMMLDRKELSE</sequence>
<comment type="caution">
    <text evidence="6">The sequence shown here is derived from an EMBL/GenBank/DDBJ whole genome shotgun (WGS) entry which is preliminary data.</text>
</comment>
<evidence type="ECO:0000256" key="4">
    <source>
        <dbReference type="PIRNR" id="PIRNR031924"/>
    </source>
</evidence>
<dbReference type="EMBL" id="JAVRHP010000006">
    <property type="protein sequence ID" value="MDT0648962.1"/>
    <property type="molecule type" value="Genomic_DNA"/>
</dbReference>
<dbReference type="EC" id="3.1.3.1" evidence="6"/>
<accession>A0ABU3CRI0</accession>
<dbReference type="Gene3D" id="3.40.720.10">
    <property type="entry name" value="Alkaline Phosphatase, subunit A"/>
    <property type="match status" value="1"/>
</dbReference>
<dbReference type="RefSeq" id="WP_311483139.1">
    <property type="nucleotide sequence ID" value="NZ_JAVRHP010000006.1"/>
</dbReference>
<dbReference type="PIRSF" id="PIRSF031924">
    <property type="entry name" value="Pi-irrepressible_AP"/>
    <property type="match status" value="1"/>
</dbReference>
<dbReference type="InterPro" id="IPR017850">
    <property type="entry name" value="Alkaline_phosphatase_core_sf"/>
</dbReference>
<reference evidence="6 7" key="1">
    <citation type="submission" date="2023-09" db="EMBL/GenBank/DDBJ databases">
        <authorList>
            <person name="Rey-Velasco X."/>
        </authorList>
    </citation>
    <scope>NUCLEOTIDE SEQUENCE [LARGE SCALE GENOMIC DNA]</scope>
    <source>
        <strain evidence="6 7">F297</strain>
    </source>
</reference>
<proteinExistence type="predicted"/>
<gene>
    <name evidence="6" type="primary">pafA</name>
    <name evidence="6" type="ORF">RM529_02345</name>
</gene>
<evidence type="ECO:0000313" key="7">
    <source>
        <dbReference type="Proteomes" id="UP001248819"/>
    </source>
</evidence>
<keyword evidence="6" id="KW-0378">Hydrolase</keyword>
<organism evidence="6 7">
    <name type="scientific">Autumnicola edwardsiae</name>
    <dbReference type="NCBI Taxonomy" id="3075594"/>
    <lineage>
        <taxon>Bacteria</taxon>
        <taxon>Pseudomonadati</taxon>
        <taxon>Bacteroidota</taxon>
        <taxon>Flavobacteriia</taxon>
        <taxon>Flavobacteriales</taxon>
        <taxon>Flavobacteriaceae</taxon>
        <taxon>Autumnicola</taxon>
    </lineage>
</organism>